<protein>
    <submittedName>
        <fullName evidence="1">Uncharacterized protein</fullName>
    </submittedName>
</protein>
<proteinExistence type="predicted"/>
<organism evidence="1 2">
    <name type="scientific">Aristolochia fimbriata</name>
    <name type="common">White veined hardy Dutchman's pipe vine</name>
    <dbReference type="NCBI Taxonomy" id="158543"/>
    <lineage>
        <taxon>Eukaryota</taxon>
        <taxon>Viridiplantae</taxon>
        <taxon>Streptophyta</taxon>
        <taxon>Embryophyta</taxon>
        <taxon>Tracheophyta</taxon>
        <taxon>Spermatophyta</taxon>
        <taxon>Magnoliopsida</taxon>
        <taxon>Magnoliidae</taxon>
        <taxon>Piperales</taxon>
        <taxon>Aristolochiaceae</taxon>
        <taxon>Aristolochia</taxon>
    </lineage>
</organism>
<gene>
    <name evidence="1" type="ORF">H6P81_016592</name>
</gene>
<name>A0AAV7E8T0_ARIFI</name>
<dbReference type="AlphaFoldDB" id="A0AAV7E8T0"/>
<evidence type="ECO:0000313" key="2">
    <source>
        <dbReference type="Proteomes" id="UP000825729"/>
    </source>
</evidence>
<reference evidence="1 2" key="1">
    <citation type="submission" date="2021-07" db="EMBL/GenBank/DDBJ databases">
        <title>The Aristolochia fimbriata genome: insights into angiosperm evolution, floral development and chemical biosynthesis.</title>
        <authorList>
            <person name="Jiao Y."/>
        </authorList>
    </citation>
    <scope>NUCLEOTIDE SEQUENCE [LARGE SCALE GENOMIC DNA]</scope>
    <source>
        <strain evidence="1">IBCAS-2021</strain>
        <tissue evidence="1">Leaf</tissue>
    </source>
</reference>
<comment type="caution">
    <text evidence="1">The sequence shown here is derived from an EMBL/GenBank/DDBJ whole genome shotgun (WGS) entry which is preliminary data.</text>
</comment>
<evidence type="ECO:0000313" key="1">
    <source>
        <dbReference type="EMBL" id="KAG9445252.1"/>
    </source>
</evidence>
<dbReference type="EMBL" id="JAINDJ010000006">
    <property type="protein sequence ID" value="KAG9445252.1"/>
    <property type="molecule type" value="Genomic_DNA"/>
</dbReference>
<accession>A0AAV7E8T0</accession>
<keyword evidence="2" id="KW-1185">Reference proteome</keyword>
<sequence>MEEATETPLFCATTLRRRQHRGSSQAGGLRWTEKAPISTTQAHIVYANFLIFYGVCRSDSNNFAVVPCEKLPLSATSRLPDTAAKGIVGFCGAACPQIERPVAHQIEQA</sequence>
<dbReference type="Proteomes" id="UP000825729">
    <property type="component" value="Unassembled WGS sequence"/>
</dbReference>